<evidence type="ECO:0000313" key="2">
    <source>
        <dbReference type="Proteomes" id="UP001054945"/>
    </source>
</evidence>
<dbReference type="Proteomes" id="UP001054945">
    <property type="component" value="Unassembled WGS sequence"/>
</dbReference>
<accession>A0AAV4V4D6</accession>
<dbReference type="EMBL" id="BPLR01013938">
    <property type="protein sequence ID" value="GIY64898.1"/>
    <property type="molecule type" value="Genomic_DNA"/>
</dbReference>
<dbReference type="AlphaFoldDB" id="A0AAV4V4D6"/>
<sequence>TNPSSNGDLCVRVKMAAAFTQTVRKCVEGWVVPLYVLSTTLKYSTSRSDEACLHGRVKGDRGGNHVG</sequence>
<protein>
    <submittedName>
        <fullName evidence="1">Uncharacterized protein</fullName>
    </submittedName>
</protein>
<organism evidence="1 2">
    <name type="scientific">Caerostris extrusa</name>
    <name type="common">Bark spider</name>
    <name type="synonym">Caerostris bankana</name>
    <dbReference type="NCBI Taxonomy" id="172846"/>
    <lineage>
        <taxon>Eukaryota</taxon>
        <taxon>Metazoa</taxon>
        <taxon>Ecdysozoa</taxon>
        <taxon>Arthropoda</taxon>
        <taxon>Chelicerata</taxon>
        <taxon>Arachnida</taxon>
        <taxon>Araneae</taxon>
        <taxon>Araneomorphae</taxon>
        <taxon>Entelegynae</taxon>
        <taxon>Araneoidea</taxon>
        <taxon>Araneidae</taxon>
        <taxon>Caerostris</taxon>
    </lineage>
</organism>
<proteinExistence type="predicted"/>
<feature type="non-terminal residue" evidence="1">
    <location>
        <position position="1"/>
    </location>
</feature>
<reference evidence="1 2" key="1">
    <citation type="submission" date="2021-06" db="EMBL/GenBank/DDBJ databases">
        <title>Caerostris extrusa draft genome.</title>
        <authorList>
            <person name="Kono N."/>
            <person name="Arakawa K."/>
        </authorList>
    </citation>
    <scope>NUCLEOTIDE SEQUENCE [LARGE SCALE GENOMIC DNA]</scope>
</reference>
<comment type="caution">
    <text evidence="1">The sequence shown here is derived from an EMBL/GenBank/DDBJ whole genome shotgun (WGS) entry which is preliminary data.</text>
</comment>
<gene>
    <name evidence="1" type="ORF">CEXT_417571</name>
</gene>
<evidence type="ECO:0000313" key="1">
    <source>
        <dbReference type="EMBL" id="GIY64898.1"/>
    </source>
</evidence>
<keyword evidence="2" id="KW-1185">Reference proteome</keyword>
<name>A0AAV4V4D6_CAEEX</name>